<dbReference type="RefSeq" id="WP_145271450.1">
    <property type="nucleotide sequence ID" value="NZ_CP036426.1"/>
</dbReference>
<dbReference type="AlphaFoldDB" id="A0A518H4G0"/>
<dbReference type="Proteomes" id="UP000317835">
    <property type="component" value="Chromosome"/>
</dbReference>
<dbReference type="KEGG" id="tpla:ElP_36120"/>
<keyword evidence="2" id="KW-1185">Reference proteome</keyword>
<protein>
    <submittedName>
        <fullName evidence="1">Uncharacterized protein</fullName>
    </submittedName>
</protein>
<sequence>MVGSDRAVIEAIGPGLDRLKARTRRYLDLLWPQIEIVAGALVEERHLCGDEVAHLLRDFRTPRRLTCPGPFFIPGLSAAMAIPEPR</sequence>
<evidence type="ECO:0000313" key="2">
    <source>
        <dbReference type="Proteomes" id="UP000317835"/>
    </source>
</evidence>
<organism evidence="1 2">
    <name type="scientific">Tautonia plasticadhaerens</name>
    <dbReference type="NCBI Taxonomy" id="2527974"/>
    <lineage>
        <taxon>Bacteria</taxon>
        <taxon>Pseudomonadati</taxon>
        <taxon>Planctomycetota</taxon>
        <taxon>Planctomycetia</taxon>
        <taxon>Isosphaerales</taxon>
        <taxon>Isosphaeraceae</taxon>
        <taxon>Tautonia</taxon>
    </lineage>
</organism>
<accession>A0A518H4G0</accession>
<gene>
    <name evidence="1" type="ORF">ElP_36120</name>
</gene>
<proteinExistence type="predicted"/>
<evidence type="ECO:0000313" key="1">
    <source>
        <dbReference type="EMBL" id="QDV35707.1"/>
    </source>
</evidence>
<name>A0A518H4G0_9BACT</name>
<reference evidence="1 2" key="1">
    <citation type="submission" date="2019-02" db="EMBL/GenBank/DDBJ databases">
        <title>Deep-cultivation of Planctomycetes and their phenomic and genomic characterization uncovers novel biology.</title>
        <authorList>
            <person name="Wiegand S."/>
            <person name="Jogler M."/>
            <person name="Boedeker C."/>
            <person name="Pinto D."/>
            <person name="Vollmers J."/>
            <person name="Rivas-Marin E."/>
            <person name="Kohn T."/>
            <person name="Peeters S.H."/>
            <person name="Heuer A."/>
            <person name="Rast P."/>
            <person name="Oberbeckmann S."/>
            <person name="Bunk B."/>
            <person name="Jeske O."/>
            <person name="Meyerdierks A."/>
            <person name="Storesund J.E."/>
            <person name="Kallscheuer N."/>
            <person name="Luecker S."/>
            <person name="Lage O.M."/>
            <person name="Pohl T."/>
            <person name="Merkel B.J."/>
            <person name="Hornburger P."/>
            <person name="Mueller R.-W."/>
            <person name="Bruemmer F."/>
            <person name="Labrenz M."/>
            <person name="Spormann A.M."/>
            <person name="Op den Camp H."/>
            <person name="Overmann J."/>
            <person name="Amann R."/>
            <person name="Jetten M.S.M."/>
            <person name="Mascher T."/>
            <person name="Medema M.H."/>
            <person name="Devos D.P."/>
            <person name="Kaster A.-K."/>
            <person name="Ovreas L."/>
            <person name="Rohde M."/>
            <person name="Galperin M.Y."/>
            <person name="Jogler C."/>
        </authorList>
    </citation>
    <scope>NUCLEOTIDE SEQUENCE [LARGE SCALE GENOMIC DNA]</scope>
    <source>
        <strain evidence="1 2">ElP</strain>
    </source>
</reference>
<dbReference type="EMBL" id="CP036426">
    <property type="protein sequence ID" value="QDV35707.1"/>
    <property type="molecule type" value="Genomic_DNA"/>
</dbReference>